<accession>A0A699UJF0</accession>
<reference evidence="1" key="1">
    <citation type="journal article" date="2019" name="Sci. Rep.">
        <title>Draft genome of Tanacetum cinerariifolium, the natural source of mosquito coil.</title>
        <authorList>
            <person name="Yamashiro T."/>
            <person name="Shiraishi A."/>
            <person name="Satake H."/>
            <person name="Nakayama K."/>
        </authorList>
    </citation>
    <scope>NUCLEOTIDE SEQUENCE</scope>
</reference>
<protein>
    <submittedName>
        <fullName evidence="1">Uncharacterized protein</fullName>
    </submittedName>
</protein>
<gene>
    <name evidence="1" type="ORF">Tci_893810</name>
</gene>
<dbReference type="AlphaFoldDB" id="A0A699UJF0"/>
<organism evidence="1">
    <name type="scientific">Tanacetum cinerariifolium</name>
    <name type="common">Dalmatian daisy</name>
    <name type="synonym">Chrysanthemum cinerariifolium</name>
    <dbReference type="NCBI Taxonomy" id="118510"/>
    <lineage>
        <taxon>Eukaryota</taxon>
        <taxon>Viridiplantae</taxon>
        <taxon>Streptophyta</taxon>
        <taxon>Embryophyta</taxon>
        <taxon>Tracheophyta</taxon>
        <taxon>Spermatophyta</taxon>
        <taxon>Magnoliopsida</taxon>
        <taxon>eudicotyledons</taxon>
        <taxon>Gunneridae</taxon>
        <taxon>Pentapetalae</taxon>
        <taxon>asterids</taxon>
        <taxon>campanulids</taxon>
        <taxon>Asterales</taxon>
        <taxon>Asteraceae</taxon>
        <taxon>Asteroideae</taxon>
        <taxon>Anthemideae</taxon>
        <taxon>Anthemidinae</taxon>
        <taxon>Tanacetum</taxon>
    </lineage>
</organism>
<dbReference type="EMBL" id="BKCJ011332670">
    <property type="protein sequence ID" value="GFD21841.1"/>
    <property type="molecule type" value="Genomic_DNA"/>
</dbReference>
<comment type="caution">
    <text evidence="1">The sequence shown here is derived from an EMBL/GenBank/DDBJ whole genome shotgun (WGS) entry which is preliminary data.</text>
</comment>
<name>A0A699UJF0_TANCI</name>
<evidence type="ECO:0000313" key="1">
    <source>
        <dbReference type="EMBL" id="GFD21841.1"/>
    </source>
</evidence>
<sequence length="79" mass="8316">MTVEMGKQYSLNDTTVLESFPSLSTPVTNTVGNAPGKSSYANFTGKTNGKKLNVRTLFTPGGNGIDVVVPMDSICSISE</sequence>
<proteinExistence type="predicted"/>